<feature type="disulfide bond" evidence="5">
    <location>
        <begin position="858"/>
        <end position="885"/>
    </location>
</feature>
<comment type="caution">
    <text evidence="4">Lacks conserved residue(s) required for the propagation of feature annotation.</text>
</comment>
<feature type="domain" description="Sushi" evidence="7">
    <location>
        <begin position="428"/>
        <end position="485"/>
    </location>
</feature>
<keyword evidence="2" id="KW-0677">Repeat</keyword>
<feature type="disulfide bond" evidence="5">
    <location>
        <begin position="614"/>
        <end position="641"/>
    </location>
</feature>
<dbReference type="SMART" id="SM00032">
    <property type="entry name" value="CCP"/>
    <property type="match status" value="22"/>
</dbReference>
<feature type="domain" description="Sushi" evidence="7">
    <location>
        <begin position="947"/>
        <end position="1003"/>
    </location>
</feature>
<feature type="disulfide bond" evidence="5">
    <location>
        <begin position="794"/>
        <end position="821"/>
    </location>
</feature>
<sequence>TWSSAFVDCYPAQCREPDQPLNGNFIGDTFTFPNSINYLCDPGYELFGPSSVSCQANGEWSDVAPLCERMDCGRLAAIAHGKFQLNSTLFESIAIFHCYPGYEMIGPPSIECLSDGIWSDISPDCFPVDCGMMEAPINGSVFGQGQVFQSTVRFACDTGHIMFGDSNSTCMSDGMWSSPGPDCLPVDCGTPPIVEDADFDWDGLTSTYTTVVVYECNLGFELAGVVGNTILECLDTGSWSNELPSCAPVSCGEAPNIRHANQFGGRNDEDQVFKSIVMYECEEGYYLSGRGMAKCSADKTWQFIGLPPACPPISCGTPTTIANGFYVSTGFTYRTNATYSCHDGYYPTGSLTSICQSDRRWSVHPTCHPKDCGSPPYTEHSNVNVTSTLYPAVLQYVCNEGFESQTPSTLECTDGGVWSDKHWSCDPVPCGSPPDVPHAVSMATGTTFLSEVATYSCGDGYVLDGDAKIRCTETGEISPAPECLPVVCGAPPIKHNSQVQYEKITFGHSALYPDGNEAPTHTTHCTANRTWLPTVPSNACVPVMQLVFGEIVRYECDPGYQIDGPTELSCQSNKKFSSAPPTCQPVSCGRPAALTNGMVKFTGYDFMHSATYTCDEGYILAGQQILTCQANRRWSFPPPSCNPVPCGRPPSILHGSHNLQNGSPSDFTFRKQVVYSCDDGYEFTLVSNPTLTCQSNREWDPIAPQCTPVSCGEPAAIENGNFEGFFTFGSTVQYACDRGYELEGEGLLYCQANRSWDHPAPSCTPVSCDRAPQVAHSQNHVTMYDFEEKVTYSCMEGYERDFSETSFCSSSATWAPELPICVPAPCNPPPSVANAVKILFNSIDITGTHYGDNATYFCLPGYMLSGTTTSTCEASGNWSQVCPVCSPVSCGEPDVIENGYHTAQGNYTYGEAVTFSCNRGFRLVGMSFALCNAEAQWSSSSPTCHRKSCGPAPSIPNSIFQPAELLFEDQVIYECQFGYVVKGEEFMECSEEGQWTADTTCEPRSCGPAPDVENAIPMRDTSYVYEYGDSASYTCQTGYSLVGDTNNVDCGASGAFDTPRFNCRPVECGALRPIPHATNDGSGMTFGRSISIRCVPGYHFRGADHDQITIVCQHDETWSVPPETIECLSNPCVPLQPLTFGVITEIGTSTPFIGPDNVNLLYPSSISYQCNPGYTLVGRSKRKCQTSGAWDGHAAFCQPVDCGTLPRLLHGHMEEIVSTTLGSKAHYTCETGYELHPPDSSVRTCLETGSWSGFPPFCQRISCGRHSHLENGMLSKTGVIRYGSSVHFECNVGYILEGDVQRTCGGDGRFEGIEPFCQPISCGPHPELLNAVVEPLDAQYYGDAVNITCNPGYVADGAVSSLSIQCVAGRWTDQPECASLCRHRCLHKGSCIGHNQCSCAGGWTGRRCRHPTCLLPCLNGGYCSAPYTCSCATGWTGERCQTPHCSQPCRNGGQCVAPDECRCPYGYFGANCGEESSYF</sequence>
<feature type="domain" description="Sushi" evidence="7">
    <location>
        <begin position="824"/>
        <end position="887"/>
    </location>
</feature>
<feature type="domain" description="Sushi" evidence="7">
    <location>
        <begin position="1261"/>
        <end position="1319"/>
    </location>
</feature>
<feature type="disulfide bond" evidence="5">
    <location>
        <begin position="1290"/>
        <end position="1317"/>
    </location>
</feature>
<feature type="domain" description="Sushi" evidence="7">
    <location>
        <begin position="1004"/>
        <end position="1065"/>
    </location>
</feature>
<feature type="domain" description="Sushi" evidence="7">
    <location>
        <begin position="1320"/>
        <end position="1379"/>
    </location>
</feature>
<accession>H2Z1V2</accession>
<feature type="domain" description="Sushi" evidence="7">
    <location>
        <begin position="370"/>
        <end position="427"/>
    </location>
</feature>
<reference evidence="8" key="2">
    <citation type="submission" date="2025-08" db="UniProtKB">
        <authorList>
            <consortium name="Ensembl"/>
        </authorList>
    </citation>
    <scope>IDENTIFICATION</scope>
</reference>
<keyword evidence="3 4" id="KW-1015">Disulfide bond</keyword>
<dbReference type="PROSITE" id="PS50923">
    <property type="entry name" value="SUSHI"/>
    <property type="match status" value="22"/>
</dbReference>
<feature type="domain" description="Sushi" evidence="7">
    <location>
        <begin position="644"/>
        <end position="708"/>
    </location>
</feature>
<feature type="domain" description="Sushi" evidence="7">
    <location>
        <begin position="1130"/>
        <end position="1199"/>
    </location>
</feature>
<feature type="disulfide bond" evidence="4">
    <location>
        <begin position="1445"/>
        <end position="1455"/>
    </location>
</feature>
<feature type="disulfide bond" evidence="5">
    <location>
        <begin position="1170"/>
        <end position="1197"/>
    </location>
</feature>
<feature type="domain" description="Sushi" evidence="7">
    <location>
        <begin position="70"/>
        <end position="127"/>
    </location>
</feature>
<dbReference type="Ensembl" id="ENSCSAVT00000011698.1">
    <property type="protein sequence ID" value="ENSCSAVP00000011564.1"/>
    <property type="gene ID" value="ENSCSAVG00000006778.1"/>
</dbReference>
<feature type="disulfide bond" evidence="5">
    <location>
        <begin position="98"/>
        <end position="125"/>
    </location>
</feature>
<feature type="disulfide bond" evidence="4">
    <location>
        <begin position="1463"/>
        <end position="1472"/>
    </location>
</feature>
<evidence type="ECO:0000313" key="8">
    <source>
        <dbReference type="Ensembl" id="ENSCSAVP00000011564.1"/>
    </source>
</evidence>
<evidence type="ECO:0000256" key="4">
    <source>
        <dbReference type="PROSITE-ProRule" id="PRU00076"/>
    </source>
</evidence>
<feature type="domain" description="Sushi" evidence="7">
    <location>
        <begin position="12"/>
        <end position="69"/>
    </location>
</feature>
<feature type="domain" description="Sushi" evidence="7">
    <location>
        <begin position="128"/>
        <end position="185"/>
    </location>
</feature>
<dbReference type="InterPro" id="IPR051277">
    <property type="entry name" value="SEZ6_CSMD_C4BPB_Regulators"/>
</dbReference>
<evidence type="ECO:0000256" key="5">
    <source>
        <dbReference type="PROSITE-ProRule" id="PRU00302"/>
    </source>
</evidence>
<feature type="domain" description="Sushi" evidence="7">
    <location>
        <begin position="766"/>
        <end position="823"/>
    </location>
</feature>
<dbReference type="HOGENOM" id="CLU_249789_0_0_1"/>
<organism evidence="8 9">
    <name type="scientific">Ciona savignyi</name>
    <name type="common">Pacific transparent sea squirt</name>
    <dbReference type="NCBI Taxonomy" id="51511"/>
    <lineage>
        <taxon>Eukaryota</taxon>
        <taxon>Metazoa</taxon>
        <taxon>Chordata</taxon>
        <taxon>Tunicata</taxon>
        <taxon>Ascidiacea</taxon>
        <taxon>Phlebobranchia</taxon>
        <taxon>Cionidae</taxon>
        <taxon>Ciona</taxon>
    </lineage>
</organism>
<dbReference type="PANTHER" id="PTHR45656:SF4">
    <property type="entry name" value="PROTEIN CBR-CLEC-78"/>
    <property type="match status" value="1"/>
</dbReference>
<evidence type="ECO:0000313" key="9">
    <source>
        <dbReference type="Proteomes" id="UP000007875"/>
    </source>
</evidence>
<feature type="domain" description="Sushi" evidence="7">
    <location>
        <begin position="1200"/>
        <end position="1260"/>
    </location>
</feature>
<feature type="domain" description="Sushi" evidence="7">
    <location>
        <begin position="249"/>
        <end position="312"/>
    </location>
</feature>
<dbReference type="GeneTree" id="ENSGT00940000163310"/>
<dbReference type="Gene3D" id="2.10.70.10">
    <property type="entry name" value="Complement Module, domain 1"/>
    <property type="match status" value="22"/>
</dbReference>
<dbReference type="SUPFAM" id="SSF57535">
    <property type="entry name" value="Complement control module/SCR domain"/>
    <property type="match status" value="22"/>
</dbReference>
<feature type="domain" description="Sushi" evidence="7">
    <location>
        <begin position="709"/>
        <end position="765"/>
    </location>
</feature>
<keyword evidence="5" id="KW-0768">Sushi</keyword>
<dbReference type="InterPro" id="IPR000742">
    <property type="entry name" value="EGF"/>
</dbReference>
<feature type="disulfide bond" evidence="5">
    <location>
        <begin position="398"/>
        <end position="425"/>
    </location>
</feature>
<feature type="domain" description="Sushi" evidence="7">
    <location>
        <begin position="1066"/>
        <end position="1129"/>
    </location>
</feature>
<feature type="domain" description="Sushi" evidence="7">
    <location>
        <begin position="523"/>
        <end position="585"/>
    </location>
</feature>
<feature type="disulfide bond" evidence="5">
    <location>
        <begin position="1202"/>
        <end position="1245"/>
    </location>
</feature>
<dbReference type="OMA" id="NIRHANQ"/>
<evidence type="ECO:0000256" key="2">
    <source>
        <dbReference type="ARBA" id="ARBA00022737"/>
    </source>
</evidence>
<dbReference type="PROSITE" id="PS50026">
    <property type="entry name" value="EGF_3"/>
    <property type="match status" value="2"/>
</dbReference>
<protein>
    <recommendedName>
        <fullName evidence="10">Sushi, von Willebrand factor type A, EGF and pentraxin domain containing 1</fullName>
    </recommendedName>
</protein>
<dbReference type="FunFam" id="2.10.25.10:FF:000020">
    <property type="entry name" value="Latent-transforming growth factor beta-binding protein 1"/>
    <property type="match status" value="1"/>
</dbReference>
<evidence type="ECO:0000259" key="6">
    <source>
        <dbReference type="PROSITE" id="PS50026"/>
    </source>
</evidence>
<reference evidence="8" key="3">
    <citation type="submission" date="2025-09" db="UniProtKB">
        <authorList>
            <consortium name="Ensembl"/>
        </authorList>
    </citation>
    <scope>IDENTIFICATION</scope>
</reference>
<dbReference type="Gene3D" id="2.10.25.10">
    <property type="entry name" value="Laminin"/>
    <property type="match status" value="1"/>
</dbReference>
<feature type="domain" description="Sushi" evidence="7">
    <location>
        <begin position="586"/>
        <end position="643"/>
    </location>
</feature>
<feature type="disulfide bond" evidence="5">
    <location>
        <begin position="917"/>
        <end position="944"/>
    </location>
</feature>
<keyword evidence="9" id="KW-1185">Reference proteome</keyword>
<dbReference type="Pfam" id="PF00008">
    <property type="entry name" value="EGF"/>
    <property type="match status" value="1"/>
</dbReference>
<dbReference type="CDD" id="cd00033">
    <property type="entry name" value="CCP"/>
    <property type="match status" value="21"/>
</dbReference>
<dbReference type="InterPro" id="IPR000436">
    <property type="entry name" value="Sushi_SCR_CCP_dom"/>
</dbReference>
<feature type="disulfide bond" evidence="5">
    <location>
        <begin position="156"/>
        <end position="183"/>
    </location>
</feature>
<feature type="domain" description="Sushi" evidence="7">
    <location>
        <begin position="313"/>
        <end position="369"/>
    </location>
</feature>
<evidence type="ECO:0008006" key="10">
    <source>
        <dbReference type="Google" id="ProtNLM"/>
    </source>
</evidence>
<feature type="disulfide bond" evidence="5">
    <location>
        <begin position="736"/>
        <end position="763"/>
    </location>
</feature>
<feature type="disulfide bond" evidence="4">
    <location>
        <begin position="1399"/>
        <end position="1408"/>
    </location>
</feature>
<feature type="domain" description="EGF-like" evidence="6">
    <location>
        <begin position="1441"/>
        <end position="1473"/>
    </location>
</feature>
<keyword evidence="1" id="KW-0732">Signal</keyword>
<dbReference type="Pfam" id="PF00084">
    <property type="entry name" value="Sushi"/>
    <property type="match status" value="22"/>
</dbReference>
<keyword evidence="4" id="KW-0245">EGF-like domain</keyword>
<reference evidence="9" key="1">
    <citation type="submission" date="2003-08" db="EMBL/GenBank/DDBJ databases">
        <authorList>
            <person name="Birren B."/>
            <person name="Nusbaum C."/>
            <person name="Abebe A."/>
            <person name="Abouelleil A."/>
            <person name="Adekoya E."/>
            <person name="Ait-zahra M."/>
            <person name="Allen N."/>
            <person name="Allen T."/>
            <person name="An P."/>
            <person name="Anderson M."/>
            <person name="Anderson S."/>
            <person name="Arachchi H."/>
            <person name="Armbruster J."/>
            <person name="Bachantsang P."/>
            <person name="Baldwin J."/>
            <person name="Barry A."/>
            <person name="Bayul T."/>
            <person name="Blitshsteyn B."/>
            <person name="Bloom T."/>
            <person name="Blye J."/>
            <person name="Boguslavskiy L."/>
            <person name="Borowsky M."/>
            <person name="Boukhgalter B."/>
            <person name="Brunache A."/>
            <person name="Butler J."/>
            <person name="Calixte N."/>
            <person name="Calvo S."/>
            <person name="Camarata J."/>
            <person name="Campo K."/>
            <person name="Chang J."/>
            <person name="Cheshatsang Y."/>
            <person name="Citroen M."/>
            <person name="Collymore A."/>
            <person name="Considine T."/>
            <person name="Cook A."/>
            <person name="Cooke P."/>
            <person name="Corum B."/>
            <person name="Cuomo C."/>
            <person name="David R."/>
            <person name="Dawoe T."/>
            <person name="Degray S."/>
            <person name="Dodge S."/>
            <person name="Dooley K."/>
            <person name="Dorje P."/>
            <person name="Dorjee K."/>
            <person name="Dorris L."/>
            <person name="Duffey N."/>
            <person name="Dupes A."/>
            <person name="Elkins T."/>
            <person name="Engels R."/>
            <person name="Erickson J."/>
            <person name="Farina A."/>
            <person name="Faro S."/>
            <person name="Ferreira P."/>
            <person name="Fischer H."/>
            <person name="Fitzgerald M."/>
            <person name="Foley K."/>
            <person name="Gage D."/>
            <person name="Galagan J."/>
            <person name="Gearin G."/>
            <person name="Gnerre S."/>
            <person name="Gnirke A."/>
            <person name="Goyette A."/>
            <person name="Graham J."/>
            <person name="Grandbois E."/>
            <person name="Gyaltsen K."/>
            <person name="Hafez N."/>
            <person name="Hagopian D."/>
            <person name="Hagos B."/>
            <person name="Hall J."/>
            <person name="Hatcher B."/>
            <person name="Heller A."/>
            <person name="Higgins H."/>
            <person name="Honan T."/>
            <person name="Horn A."/>
            <person name="Houde N."/>
            <person name="Hughes L."/>
            <person name="Hulme W."/>
            <person name="Husby E."/>
            <person name="Iliev I."/>
            <person name="Jaffe D."/>
            <person name="Jones C."/>
            <person name="Kamal M."/>
            <person name="Kamat A."/>
            <person name="Kamvysselis M."/>
            <person name="Karlsson E."/>
            <person name="Kells C."/>
            <person name="Kieu A."/>
            <person name="Kisner P."/>
            <person name="Kodira C."/>
            <person name="Kulbokas E."/>
            <person name="Labutti K."/>
            <person name="Lama D."/>
            <person name="Landers T."/>
            <person name="Leger J."/>
            <person name="Levine S."/>
            <person name="Lewis D."/>
            <person name="Lewis T."/>
            <person name="Lindblad-toh K."/>
            <person name="Liu X."/>
            <person name="Lokyitsang T."/>
            <person name="Lokyitsang Y."/>
            <person name="Lucien O."/>
            <person name="Lui A."/>
            <person name="Ma L.J."/>
            <person name="Mabbitt R."/>
            <person name="Macdonald J."/>
            <person name="Maclean C."/>
            <person name="Major J."/>
            <person name="Manning J."/>
            <person name="Marabella R."/>
            <person name="Maru K."/>
            <person name="Matthews C."/>
            <person name="Mauceli E."/>
            <person name="Mccarthy M."/>
            <person name="Mcdonough S."/>
            <person name="Mcghee T."/>
            <person name="Meldrim J."/>
            <person name="Meneus L."/>
            <person name="Mesirov J."/>
            <person name="Mihalev A."/>
            <person name="Mihova T."/>
            <person name="Mikkelsen T."/>
            <person name="Mlenga V."/>
            <person name="Moru K."/>
            <person name="Mozes J."/>
            <person name="Mulrain L."/>
            <person name="Munson G."/>
            <person name="Naylor J."/>
            <person name="Newes C."/>
            <person name="Nguyen C."/>
            <person name="Nguyen N."/>
            <person name="Nguyen T."/>
            <person name="Nicol R."/>
            <person name="Nielsen C."/>
            <person name="Nizzari M."/>
            <person name="Norbu C."/>
            <person name="Norbu N."/>
            <person name="O'donnell P."/>
            <person name="Okoawo O."/>
            <person name="O'leary S."/>
            <person name="Omotosho B."/>
            <person name="O'neill K."/>
            <person name="Osman S."/>
            <person name="Parker S."/>
            <person name="Perrin D."/>
            <person name="Phunkhang P."/>
            <person name="Piqani B."/>
            <person name="Purcell S."/>
            <person name="Rachupka T."/>
            <person name="Ramasamy U."/>
            <person name="Rameau R."/>
            <person name="Ray V."/>
            <person name="Raymond C."/>
            <person name="Retta R."/>
            <person name="Richardson S."/>
            <person name="Rise C."/>
            <person name="Rodriguez J."/>
            <person name="Rogers J."/>
            <person name="Rogov P."/>
            <person name="Rutman M."/>
            <person name="Schupbach R."/>
            <person name="Seaman C."/>
            <person name="Settipalli S."/>
            <person name="Sharpe T."/>
            <person name="Sheridan J."/>
            <person name="Sherpa N."/>
            <person name="Shi J."/>
            <person name="Smirnov S."/>
            <person name="Smith C."/>
            <person name="Sougnez C."/>
            <person name="Spencer B."/>
            <person name="Stalker J."/>
            <person name="Stange-thomann N."/>
            <person name="Stavropoulos S."/>
            <person name="Stetson K."/>
            <person name="Stone C."/>
            <person name="Stone S."/>
            <person name="Stubbs M."/>
            <person name="Talamas J."/>
            <person name="Tchuinga P."/>
            <person name="Tenzing P."/>
            <person name="Tesfaye S."/>
            <person name="Theodore J."/>
            <person name="Thoulutsang Y."/>
            <person name="Topham K."/>
            <person name="Towey S."/>
            <person name="Tsamla T."/>
            <person name="Tsomo N."/>
            <person name="Vallee D."/>
            <person name="Vassiliev H."/>
            <person name="Venkataraman V."/>
            <person name="Vinson J."/>
            <person name="Vo A."/>
            <person name="Wade C."/>
            <person name="Wang S."/>
            <person name="Wangchuk T."/>
            <person name="Wangdi T."/>
            <person name="Whittaker C."/>
            <person name="Wilkinson J."/>
            <person name="Wu Y."/>
            <person name="Wyman D."/>
            <person name="Yadav S."/>
            <person name="Yang S."/>
            <person name="Yang X."/>
            <person name="Yeager S."/>
            <person name="Yee E."/>
            <person name="Young G."/>
            <person name="Zainoun J."/>
            <person name="Zembeck L."/>
            <person name="Zimmer A."/>
            <person name="Zody M."/>
            <person name="Lander E."/>
        </authorList>
    </citation>
    <scope>NUCLEOTIDE SEQUENCE [LARGE SCALE GENOMIC DNA]</scope>
</reference>
<evidence type="ECO:0000259" key="7">
    <source>
        <dbReference type="PROSITE" id="PS50923"/>
    </source>
</evidence>
<feature type="disulfide bond" evidence="5">
    <location>
        <begin position="40"/>
        <end position="67"/>
    </location>
</feature>
<evidence type="ECO:0000256" key="3">
    <source>
        <dbReference type="ARBA" id="ARBA00023157"/>
    </source>
</evidence>
<dbReference type="PROSITE" id="PS01186">
    <property type="entry name" value="EGF_2"/>
    <property type="match status" value="1"/>
</dbReference>
<dbReference type="PROSITE" id="PS00022">
    <property type="entry name" value="EGF_1"/>
    <property type="match status" value="1"/>
</dbReference>
<proteinExistence type="predicted"/>
<dbReference type="SMART" id="SM00181">
    <property type="entry name" value="EGF"/>
    <property type="match status" value="3"/>
</dbReference>
<dbReference type="Proteomes" id="UP000007875">
    <property type="component" value="Unassembled WGS sequence"/>
</dbReference>
<feature type="domain" description="EGF-like" evidence="6">
    <location>
        <begin position="1373"/>
        <end position="1409"/>
    </location>
</feature>
<dbReference type="PANTHER" id="PTHR45656">
    <property type="entry name" value="PROTEIN CBR-CLEC-78"/>
    <property type="match status" value="1"/>
</dbReference>
<evidence type="ECO:0000256" key="1">
    <source>
        <dbReference type="ARBA" id="ARBA00022729"/>
    </source>
</evidence>
<feature type="disulfide bond" evidence="5">
    <location>
        <begin position="556"/>
        <end position="583"/>
    </location>
</feature>
<dbReference type="InterPro" id="IPR035976">
    <property type="entry name" value="Sushi/SCR/CCP_sf"/>
</dbReference>
<feature type="domain" description="Sushi" evidence="7">
    <location>
        <begin position="888"/>
        <end position="946"/>
    </location>
</feature>
<name>H2Z1V2_CIOSA</name>
<feature type="domain" description="Sushi" evidence="7">
    <location>
        <begin position="186"/>
        <end position="248"/>
    </location>
</feature>